<gene>
    <name evidence="8" type="ORF">H9861_06975</name>
</gene>
<dbReference type="GO" id="GO:0005886">
    <property type="term" value="C:plasma membrane"/>
    <property type="evidence" value="ECO:0007669"/>
    <property type="project" value="UniProtKB-SubCell"/>
</dbReference>
<comment type="caution">
    <text evidence="8">The sequence shown here is derived from an EMBL/GenBank/DDBJ whole genome shotgun (WGS) entry which is preliminary data.</text>
</comment>
<accession>A0A9D1UY01</accession>
<keyword evidence="4 6" id="KW-1133">Transmembrane helix</keyword>
<comment type="subcellular location">
    <subcellularLocation>
        <location evidence="1 6">Cell membrane</location>
        <topology evidence="1 6">Multi-pass membrane protein</topology>
    </subcellularLocation>
</comment>
<dbReference type="PANTHER" id="PTHR12677">
    <property type="entry name" value="GOLGI APPARATUS MEMBRANE PROTEIN TVP38-RELATED"/>
    <property type="match status" value="1"/>
</dbReference>
<sequence length="234" mass="26379">MKKETRRKIFLYSIVTVGVILACGLLFLLIRDYYPQIKQFFNPKADRMYLKQAFRHHGLKDACLLIILTAVLTAIPGAPVAVVCIFNGVLYGPWAGILMNLIGYIIGNLLVVCLLAHFNFIKKSKNFKHQMASFKRFKNPSLAIILGYAIPFIPSSFTSYMAVKLKMNIWKLIGCIALGTLPTSLLYAFGGDAVFKGNTLRVIIAVVLIILIFTLLIKVYRKITHHKREIEAEN</sequence>
<dbReference type="Pfam" id="PF09335">
    <property type="entry name" value="VTT_dom"/>
    <property type="match status" value="1"/>
</dbReference>
<name>A0A9D1UY01_9LACO</name>
<evidence type="ECO:0000256" key="2">
    <source>
        <dbReference type="ARBA" id="ARBA00022475"/>
    </source>
</evidence>
<protein>
    <recommendedName>
        <fullName evidence="6">TVP38/TMEM64 family membrane protein</fullName>
    </recommendedName>
</protein>
<evidence type="ECO:0000256" key="1">
    <source>
        <dbReference type="ARBA" id="ARBA00004651"/>
    </source>
</evidence>
<keyword evidence="3 6" id="KW-0812">Transmembrane</keyword>
<organism evidence="8 9">
    <name type="scientific">Candidatus Ligilactobacillus excrementigallinarum</name>
    <dbReference type="NCBI Taxonomy" id="2838641"/>
    <lineage>
        <taxon>Bacteria</taxon>
        <taxon>Bacillati</taxon>
        <taxon>Bacillota</taxon>
        <taxon>Bacilli</taxon>
        <taxon>Lactobacillales</taxon>
        <taxon>Lactobacillaceae</taxon>
        <taxon>Ligilactobacillus</taxon>
    </lineage>
</organism>
<feature type="transmembrane region" description="Helical" evidence="6">
    <location>
        <begin position="202"/>
        <end position="220"/>
    </location>
</feature>
<feature type="transmembrane region" description="Helical" evidence="6">
    <location>
        <begin position="64"/>
        <end position="89"/>
    </location>
</feature>
<dbReference type="EMBL" id="DXFP01000066">
    <property type="protein sequence ID" value="HIX02479.1"/>
    <property type="molecule type" value="Genomic_DNA"/>
</dbReference>
<feature type="transmembrane region" description="Helical" evidence="6">
    <location>
        <begin position="169"/>
        <end position="190"/>
    </location>
</feature>
<evidence type="ECO:0000256" key="5">
    <source>
        <dbReference type="ARBA" id="ARBA00023136"/>
    </source>
</evidence>
<feature type="transmembrane region" description="Helical" evidence="6">
    <location>
        <begin position="141"/>
        <end position="162"/>
    </location>
</feature>
<dbReference type="PROSITE" id="PS51257">
    <property type="entry name" value="PROKAR_LIPOPROTEIN"/>
    <property type="match status" value="1"/>
</dbReference>
<keyword evidence="5 6" id="KW-0472">Membrane</keyword>
<evidence type="ECO:0000313" key="8">
    <source>
        <dbReference type="EMBL" id="HIX02479.1"/>
    </source>
</evidence>
<dbReference type="InterPro" id="IPR032816">
    <property type="entry name" value="VTT_dom"/>
</dbReference>
<reference evidence="8" key="1">
    <citation type="journal article" date="2021" name="PeerJ">
        <title>Extensive microbial diversity within the chicken gut microbiome revealed by metagenomics and culture.</title>
        <authorList>
            <person name="Gilroy R."/>
            <person name="Ravi A."/>
            <person name="Getino M."/>
            <person name="Pursley I."/>
            <person name="Horton D.L."/>
            <person name="Alikhan N.F."/>
            <person name="Baker D."/>
            <person name="Gharbi K."/>
            <person name="Hall N."/>
            <person name="Watson M."/>
            <person name="Adriaenssens E.M."/>
            <person name="Foster-Nyarko E."/>
            <person name="Jarju S."/>
            <person name="Secka A."/>
            <person name="Antonio M."/>
            <person name="Oren A."/>
            <person name="Chaudhuri R.R."/>
            <person name="La Ragione R."/>
            <person name="Hildebrand F."/>
            <person name="Pallen M.J."/>
        </authorList>
    </citation>
    <scope>NUCLEOTIDE SEQUENCE</scope>
    <source>
        <strain evidence="8">6627</strain>
    </source>
</reference>
<dbReference type="AlphaFoldDB" id="A0A9D1UY01"/>
<feature type="domain" description="VTT" evidence="7">
    <location>
        <begin position="79"/>
        <end position="192"/>
    </location>
</feature>
<evidence type="ECO:0000313" key="9">
    <source>
        <dbReference type="Proteomes" id="UP000823963"/>
    </source>
</evidence>
<feature type="transmembrane region" description="Helical" evidence="6">
    <location>
        <begin position="9"/>
        <end position="30"/>
    </location>
</feature>
<evidence type="ECO:0000256" key="6">
    <source>
        <dbReference type="RuleBase" id="RU366058"/>
    </source>
</evidence>
<dbReference type="Proteomes" id="UP000823963">
    <property type="component" value="Unassembled WGS sequence"/>
</dbReference>
<evidence type="ECO:0000256" key="4">
    <source>
        <dbReference type="ARBA" id="ARBA00022989"/>
    </source>
</evidence>
<reference evidence="8" key="2">
    <citation type="submission" date="2021-04" db="EMBL/GenBank/DDBJ databases">
        <authorList>
            <person name="Gilroy R."/>
        </authorList>
    </citation>
    <scope>NUCLEOTIDE SEQUENCE</scope>
    <source>
        <strain evidence="8">6627</strain>
    </source>
</reference>
<evidence type="ECO:0000259" key="7">
    <source>
        <dbReference type="Pfam" id="PF09335"/>
    </source>
</evidence>
<evidence type="ECO:0000256" key="3">
    <source>
        <dbReference type="ARBA" id="ARBA00022692"/>
    </source>
</evidence>
<dbReference type="PANTHER" id="PTHR12677:SF59">
    <property type="entry name" value="GOLGI APPARATUS MEMBRANE PROTEIN TVP38-RELATED"/>
    <property type="match status" value="1"/>
</dbReference>
<keyword evidence="2 6" id="KW-1003">Cell membrane</keyword>
<proteinExistence type="inferred from homology"/>
<feature type="transmembrane region" description="Helical" evidence="6">
    <location>
        <begin position="101"/>
        <end position="121"/>
    </location>
</feature>
<dbReference type="InterPro" id="IPR015414">
    <property type="entry name" value="TMEM64"/>
</dbReference>
<comment type="similarity">
    <text evidence="6">Belongs to the TVP38/TMEM64 family.</text>
</comment>